<evidence type="ECO:0000256" key="1">
    <source>
        <dbReference type="ARBA" id="ARBA00004651"/>
    </source>
</evidence>
<evidence type="ECO:0000259" key="9">
    <source>
        <dbReference type="Pfam" id="PF13231"/>
    </source>
</evidence>
<dbReference type="EMBL" id="JACSQV010000002">
    <property type="protein sequence ID" value="MBD7917474.1"/>
    <property type="molecule type" value="Genomic_DNA"/>
</dbReference>
<gene>
    <name evidence="10" type="ORF">H9657_04165</name>
</gene>
<feature type="transmembrane region" description="Helical" evidence="8">
    <location>
        <begin position="128"/>
        <end position="146"/>
    </location>
</feature>
<evidence type="ECO:0000313" key="10">
    <source>
        <dbReference type="EMBL" id="MBD7917474.1"/>
    </source>
</evidence>
<keyword evidence="5 8" id="KW-0812">Transmembrane</keyword>
<feature type="transmembrane region" description="Helical" evidence="8">
    <location>
        <begin position="217"/>
        <end position="239"/>
    </location>
</feature>
<keyword evidence="2" id="KW-1003">Cell membrane</keyword>
<reference evidence="10 11" key="1">
    <citation type="submission" date="2020-08" db="EMBL/GenBank/DDBJ databases">
        <title>A Genomic Blueprint of the Chicken Gut Microbiome.</title>
        <authorList>
            <person name="Gilroy R."/>
            <person name="Ravi A."/>
            <person name="Getino M."/>
            <person name="Pursley I."/>
            <person name="Horton D.L."/>
            <person name="Alikhan N.-F."/>
            <person name="Baker D."/>
            <person name="Gharbi K."/>
            <person name="Hall N."/>
            <person name="Watson M."/>
            <person name="Adriaenssens E.M."/>
            <person name="Foster-Nyarko E."/>
            <person name="Jarju S."/>
            <person name="Secka A."/>
            <person name="Antonio M."/>
            <person name="Oren A."/>
            <person name="Chaudhuri R."/>
            <person name="La Ragione R.M."/>
            <person name="Hildebrand F."/>
            <person name="Pallen M.J."/>
        </authorList>
    </citation>
    <scope>NUCLEOTIDE SEQUENCE [LARGE SCALE GENOMIC DNA]</scope>
    <source>
        <strain evidence="10 11">Sa3CUA2</strain>
    </source>
</reference>
<feature type="domain" description="Glycosyltransferase RgtA/B/C/D-like" evidence="9">
    <location>
        <begin position="76"/>
        <end position="236"/>
    </location>
</feature>
<dbReference type="InterPro" id="IPR038731">
    <property type="entry name" value="RgtA/B/C-like"/>
</dbReference>
<sequence length="508" mass="52553">MARAGHRGAARTQDGRATAWAVACAAGVLALVMRWRLLGGAAGLRAYHGYDDGVYFSAAVALVHGRLPYRDFLLLHPPGVALALAPFAALTRWVSDPSALAAARVGFLVVGVVNTVLVVLLARRWGTAAAVVAGGLYALSAAAAQAEHLTLLEPLGTLTLLVAVSLLQRARAPDASRWWWYAGGLVLGLGPTVKIWNAAPVVVVIAWAAWTAGRRPALRVTAGAAASALLVVLPFLVAAPTATVRMVLLAQLGRPRTATTVLDRLEGITGTGTALHDAAAPARAAVTGAVCVLLVGAGLAAWRRRRARLWVAVLVAQVAVVLAAPSYYANYAAYSAAAVALVLAAGVSLVPSGHRVWVAALATCALGLTTGALRAPPPELRPLAEARELIPATGCVRADSPGALAVLDVLSRDEEQGCATRIDVSGQTYLVGTRDDQGRPVSRRHNARWQHDAVAYLTSGSAAVIVRGKGNGLDDTTMDRLRAGGVLVQLPDVRLLLPTSAPSPAGSE</sequence>
<keyword evidence="3" id="KW-0328">Glycosyltransferase</keyword>
<dbReference type="PANTHER" id="PTHR33908:SF3">
    <property type="entry name" value="UNDECAPRENYL PHOSPHATE-ALPHA-4-AMINO-4-DEOXY-L-ARABINOSE ARABINOSYL TRANSFERASE"/>
    <property type="match status" value="1"/>
</dbReference>
<feature type="transmembrane region" description="Helical" evidence="8">
    <location>
        <begin position="178"/>
        <end position="210"/>
    </location>
</feature>
<feature type="transmembrane region" description="Helical" evidence="8">
    <location>
        <begin position="101"/>
        <end position="121"/>
    </location>
</feature>
<accession>A0ABR8QAP1</accession>
<comment type="subcellular location">
    <subcellularLocation>
        <location evidence="1">Cell membrane</location>
        <topology evidence="1">Multi-pass membrane protein</topology>
    </subcellularLocation>
</comment>
<keyword evidence="4" id="KW-0808">Transferase</keyword>
<comment type="caution">
    <text evidence="10">The sequence shown here is derived from an EMBL/GenBank/DDBJ whole genome shotgun (WGS) entry which is preliminary data.</text>
</comment>
<evidence type="ECO:0000256" key="3">
    <source>
        <dbReference type="ARBA" id="ARBA00022676"/>
    </source>
</evidence>
<feature type="transmembrane region" description="Helical" evidence="8">
    <location>
        <begin position="356"/>
        <end position="373"/>
    </location>
</feature>
<evidence type="ECO:0000256" key="2">
    <source>
        <dbReference type="ARBA" id="ARBA00022475"/>
    </source>
</evidence>
<feature type="transmembrane region" description="Helical" evidence="8">
    <location>
        <begin position="331"/>
        <end position="349"/>
    </location>
</feature>
<protein>
    <submittedName>
        <fullName evidence="10">Glycosyltransferase family 39 protein</fullName>
    </submittedName>
</protein>
<evidence type="ECO:0000313" key="11">
    <source>
        <dbReference type="Proteomes" id="UP000604241"/>
    </source>
</evidence>
<evidence type="ECO:0000256" key="8">
    <source>
        <dbReference type="SAM" id="Phobius"/>
    </source>
</evidence>
<dbReference type="Pfam" id="PF13231">
    <property type="entry name" value="PMT_2"/>
    <property type="match status" value="1"/>
</dbReference>
<keyword evidence="7 8" id="KW-0472">Membrane</keyword>
<evidence type="ECO:0000256" key="7">
    <source>
        <dbReference type="ARBA" id="ARBA00023136"/>
    </source>
</evidence>
<evidence type="ECO:0000256" key="6">
    <source>
        <dbReference type="ARBA" id="ARBA00022989"/>
    </source>
</evidence>
<proteinExistence type="predicted"/>
<dbReference type="Proteomes" id="UP000604241">
    <property type="component" value="Unassembled WGS sequence"/>
</dbReference>
<keyword evidence="11" id="KW-1185">Reference proteome</keyword>
<feature type="transmembrane region" description="Helical" evidence="8">
    <location>
        <begin position="309"/>
        <end position="325"/>
    </location>
</feature>
<dbReference type="RefSeq" id="WP_191780591.1">
    <property type="nucleotide sequence ID" value="NZ_JACSQV010000002.1"/>
</dbReference>
<organism evidence="10 11">
    <name type="scientific">Cellulomonas avistercoris</name>
    <dbReference type="NCBI Taxonomy" id="2762242"/>
    <lineage>
        <taxon>Bacteria</taxon>
        <taxon>Bacillati</taxon>
        <taxon>Actinomycetota</taxon>
        <taxon>Actinomycetes</taxon>
        <taxon>Micrococcales</taxon>
        <taxon>Cellulomonadaceae</taxon>
        <taxon>Cellulomonas</taxon>
    </lineage>
</organism>
<dbReference type="PANTHER" id="PTHR33908">
    <property type="entry name" value="MANNOSYLTRANSFERASE YKCB-RELATED"/>
    <property type="match status" value="1"/>
</dbReference>
<dbReference type="InterPro" id="IPR050297">
    <property type="entry name" value="LipidA_mod_glycosyltrf_83"/>
</dbReference>
<name>A0ABR8QAP1_9CELL</name>
<feature type="transmembrane region" description="Helical" evidence="8">
    <location>
        <begin position="17"/>
        <end position="35"/>
    </location>
</feature>
<evidence type="ECO:0000256" key="4">
    <source>
        <dbReference type="ARBA" id="ARBA00022679"/>
    </source>
</evidence>
<evidence type="ECO:0000256" key="5">
    <source>
        <dbReference type="ARBA" id="ARBA00022692"/>
    </source>
</evidence>
<keyword evidence="6 8" id="KW-1133">Transmembrane helix</keyword>
<feature type="transmembrane region" description="Helical" evidence="8">
    <location>
        <begin position="284"/>
        <end position="302"/>
    </location>
</feature>